<evidence type="ECO:0000313" key="3">
    <source>
        <dbReference type="EMBL" id="SHG49247.1"/>
    </source>
</evidence>
<dbReference type="EMBL" id="FQWM01000001">
    <property type="protein sequence ID" value="SHG49247.1"/>
    <property type="molecule type" value="Genomic_DNA"/>
</dbReference>
<dbReference type="RefSeq" id="WP_165610464.1">
    <property type="nucleotide sequence ID" value="NZ_FQWM01000001.1"/>
</dbReference>
<evidence type="ECO:0000313" key="4">
    <source>
        <dbReference type="Proteomes" id="UP000184211"/>
    </source>
</evidence>
<keyword evidence="2" id="KW-0732">Signal</keyword>
<dbReference type="STRING" id="870908.SAMN04488044_0902"/>
<proteinExistence type="predicted"/>
<dbReference type="AlphaFoldDB" id="A0A1M5K8Z3"/>
<accession>A0A1M5K8Z3</accession>
<feature type="compositionally biased region" description="Acidic residues" evidence="1">
    <location>
        <begin position="82"/>
        <end position="123"/>
    </location>
</feature>
<evidence type="ECO:0000256" key="2">
    <source>
        <dbReference type="SAM" id="SignalP"/>
    </source>
</evidence>
<organism evidence="3 4">
    <name type="scientific">Cognatishimia maritima</name>
    <dbReference type="NCBI Taxonomy" id="870908"/>
    <lineage>
        <taxon>Bacteria</taxon>
        <taxon>Pseudomonadati</taxon>
        <taxon>Pseudomonadota</taxon>
        <taxon>Alphaproteobacteria</taxon>
        <taxon>Rhodobacterales</taxon>
        <taxon>Paracoccaceae</taxon>
        <taxon>Cognatishimia</taxon>
    </lineage>
</organism>
<evidence type="ECO:0000256" key="1">
    <source>
        <dbReference type="SAM" id="MobiDB-lite"/>
    </source>
</evidence>
<feature type="region of interest" description="Disordered" evidence="1">
    <location>
        <begin position="80"/>
        <end position="123"/>
    </location>
</feature>
<sequence length="123" mass="14427">MKHRHLWAAALALAMATPAFANPHVDRIISQLRTEGFEIFETERTWLGRIRIEAEKGNLEREIVINRSTGEVLRDYIKVDEDWFPDDEDEDDALEEDDEDETEDDEEEAEDEEEDDDDEEDDT</sequence>
<protein>
    <submittedName>
        <fullName evidence="3">Ribonuclease E</fullName>
    </submittedName>
</protein>
<name>A0A1M5K8Z3_9RHOB</name>
<keyword evidence="4" id="KW-1185">Reference proteome</keyword>
<feature type="signal peptide" evidence="2">
    <location>
        <begin position="1"/>
        <end position="21"/>
    </location>
</feature>
<feature type="chain" id="PRO_5011957272" evidence="2">
    <location>
        <begin position="22"/>
        <end position="123"/>
    </location>
</feature>
<dbReference type="Proteomes" id="UP000184211">
    <property type="component" value="Unassembled WGS sequence"/>
</dbReference>
<gene>
    <name evidence="3" type="ORF">SAMN04488044_0902</name>
</gene>
<reference evidence="4" key="1">
    <citation type="submission" date="2016-11" db="EMBL/GenBank/DDBJ databases">
        <authorList>
            <person name="Varghese N."/>
            <person name="Submissions S."/>
        </authorList>
    </citation>
    <scope>NUCLEOTIDE SEQUENCE [LARGE SCALE GENOMIC DNA]</scope>
    <source>
        <strain evidence="4">DSM 28223</strain>
    </source>
</reference>